<keyword evidence="3" id="KW-1185">Reference proteome</keyword>
<feature type="compositionally biased region" description="Basic and acidic residues" evidence="1">
    <location>
        <begin position="351"/>
        <end position="392"/>
    </location>
</feature>
<feature type="region of interest" description="Disordered" evidence="1">
    <location>
        <begin position="318"/>
        <end position="339"/>
    </location>
</feature>
<dbReference type="VEuPathDB" id="TriTrypDB:ADEAN_000571100"/>
<gene>
    <name evidence="2" type="ORF">ADEAN_000571100</name>
</gene>
<name>A0A7G2CH49_9TRYP</name>
<dbReference type="Proteomes" id="UP000515908">
    <property type="component" value="Chromosome 10"/>
</dbReference>
<reference evidence="2 3" key="1">
    <citation type="submission" date="2020-08" db="EMBL/GenBank/DDBJ databases">
        <authorList>
            <person name="Newling K."/>
            <person name="Davey J."/>
            <person name="Forrester S."/>
        </authorList>
    </citation>
    <scope>NUCLEOTIDE SEQUENCE [LARGE SCALE GENOMIC DNA]</scope>
    <source>
        <strain evidence="3">Crithidia deanei Carvalho (ATCC PRA-265)</strain>
    </source>
</reference>
<protein>
    <submittedName>
        <fullName evidence="2">Uncharacterized protein</fullName>
    </submittedName>
</protein>
<evidence type="ECO:0000313" key="2">
    <source>
        <dbReference type="EMBL" id="CAD2218224.1"/>
    </source>
</evidence>
<feature type="region of interest" description="Disordered" evidence="1">
    <location>
        <begin position="147"/>
        <end position="166"/>
    </location>
</feature>
<dbReference type="EMBL" id="LR877154">
    <property type="protein sequence ID" value="CAD2218224.1"/>
    <property type="molecule type" value="Genomic_DNA"/>
</dbReference>
<feature type="region of interest" description="Disordered" evidence="1">
    <location>
        <begin position="250"/>
        <end position="288"/>
    </location>
</feature>
<feature type="region of interest" description="Disordered" evidence="1">
    <location>
        <begin position="351"/>
        <end position="407"/>
    </location>
</feature>
<evidence type="ECO:0000256" key="1">
    <source>
        <dbReference type="SAM" id="MobiDB-lite"/>
    </source>
</evidence>
<feature type="compositionally biased region" description="Basic and acidic residues" evidence="1">
    <location>
        <begin position="252"/>
        <end position="262"/>
    </location>
</feature>
<organism evidence="2 3">
    <name type="scientific">Angomonas deanei</name>
    <dbReference type="NCBI Taxonomy" id="59799"/>
    <lineage>
        <taxon>Eukaryota</taxon>
        <taxon>Discoba</taxon>
        <taxon>Euglenozoa</taxon>
        <taxon>Kinetoplastea</taxon>
        <taxon>Metakinetoplastina</taxon>
        <taxon>Trypanosomatida</taxon>
        <taxon>Trypanosomatidae</taxon>
        <taxon>Strigomonadinae</taxon>
        <taxon>Angomonas</taxon>
    </lineage>
</organism>
<evidence type="ECO:0000313" key="3">
    <source>
        <dbReference type="Proteomes" id="UP000515908"/>
    </source>
</evidence>
<feature type="compositionally biased region" description="Basic and acidic residues" evidence="1">
    <location>
        <begin position="147"/>
        <end position="157"/>
    </location>
</feature>
<dbReference type="AlphaFoldDB" id="A0A7G2CH49"/>
<proteinExistence type="predicted"/>
<accession>A0A7G2CH49</accession>
<sequence>MSGYWSFRETDAVATQTTQQLPTALEMKHENHNSNPSHHQNKTVRFLVPDSGESDHGDIREDDRLCDPVLYVDEGNLGNGKCGEESESSNVDDTLCGGDGSMLEITPQKAHRYISSKDDGNINTNSESDSEYLSLYKEILASLSVGEERAKDAEEHPSPTASPVQEELVPLPWEGKAMIDSVISDIQRDWWNGHCEGESTAAHNPVLAVLEGGKRASPCSSVCEESPTAEEPPCEETVQEAKQFLNLLPNDLKPKDKKDKEKIHKKRTPTVPRSPTLRTASRRHTVAPEVKADALPAKKKESKHTVEPWSLRLKRETTVKEDKPVKSKGSKSVVSTEDGFLQRMERRAEERRLAREALRKAAKKKEKDDSVERPDNNKETDTTCVKRTEKFTRKPTNPHPMHVDPTVQPPAAQCRQVVPLPSARESETRRVRTVNIPQLPFAELAEMMLRDLHWALAEEHQLLHYGTPAHVIPRSYLSCGKDSQQMLKELNLLGVDYFVYKRCRSTFARWKKRTVEKQQERRDFLNFQYYYLNKATEILLEQESCGRQLIQHDEETHVTTYCVPVYHHLRQAQAQEMEERVRMGMLLRSCFSAWLGVVEDRKVQCRNELYKEFLKKKAEEVLHSLQ</sequence>